<accession>A0ABP0LBB8</accession>
<reference evidence="2 3" key="1">
    <citation type="submission" date="2024-02" db="EMBL/GenBank/DDBJ databases">
        <authorList>
            <person name="Chen Y."/>
            <person name="Shah S."/>
            <person name="Dougan E. K."/>
            <person name="Thang M."/>
            <person name="Chan C."/>
        </authorList>
    </citation>
    <scope>NUCLEOTIDE SEQUENCE [LARGE SCALE GENOMIC DNA]</scope>
</reference>
<proteinExistence type="predicted"/>
<protein>
    <submittedName>
        <fullName evidence="2">Uncharacterized protein</fullName>
    </submittedName>
</protein>
<sequence>MNLTEFSASEKSFDVCRLTRRQDEFNVRGDIVVPFEESEAQFDVSDESSVCLASGSDDSILKATDDDIEQGCRKPYTPRRSDRLTFLDKTVCARACARLLKVGQTVLQKLRNGEAVYTMKCRQRPPRHPAWGFALVGETGQKWRSVVQYLWYVYHSSAEFLPTDFVKGFKTCQMERNSIETAFPTQSQEEEVLRSVNSLVGSLHTYNSDVEVHLIGPGFFKGERRSLQHGSRTEMFYEYRAYCTSISNEEPASFSCFLRVANKILGPGLLGAAKFVPGLVPAAGHEDLDQIFSVQASMISRSEFDTPDQLIDLLDSVQAYKLDEVAKWHDWVSVLGVRVKGLRKVGQIRLALRKDLSPASYGSCSVQEIRGSRAGPDDVLLLAKRYMADPEPYKVATVLTADQAFLLRRSFAQPAGVSDRRTISDRVVKNIRGKVPSLLKQGSLSMEAAAYLTGWCGGTLVKKPRPSSYRFLTNRIQTVDPGPSIVWAKHGREMHLDLKCQNDEEEAASETDGEADGVVDLALDD</sequence>
<dbReference type="Proteomes" id="UP001642484">
    <property type="component" value="Unassembled WGS sequence"/>
</dbReference>
<organism evidence="2 3">
    <name type="scientific">Durusdinium trenchii</name>
    <dbReference type="NCBI Taxonomy" id="1381693"/>
    <lineage>
        <taxon>Eukaryota</taxon>
        <taxon>Sar</taxon>
        <taxon>Alveolata</taxon>
        <taxon>Dinophyceae</taxon>
        <taxon>Suessiales</taxon>
        <taxon>Symbiodiniaceae</taxon>
        <taxon>Durusdinium</taxon>
    </lineage>
</organism>
<evidence type="ECO:0000313" key="2">
    <source>
        <dbReference type="EMBL" id="CAK9035454.1"/>
    </source>
</evidence>
<feature type="region of interest" description="Disordered" evidence="1">
    <location>
        <begin position="503"/>
        <end position="525"/>
    </location>
</feature>
<evidence type="ECO:0000313" key="3">
    <source>
        <dbReference type="Proteomes" id="UP001642484"/>
    </source>
</evidence>
<dbReference type="EMBL" id="CAXAMN010011503">
    <property type="protein sequence ID" value="CAK9035454.1"/>
    <property type="molecule type" value="Genomic_DNA"/>
</dbReference>
<comment type="caution">
    <text evidence="2">The sequence shown here is derived from an EMBL/GenBank/DDBJ whole genome shotgun (WGS) entry which is preliminary data.</text>
</comment>
<name>A0ABP0LBB8_9DINO</name>
<keyword evidence="3" id="KW-1185">Reference proteome</keyword>
<gene>
    <name evidence="2" type="ORF">CCMP2556_LOCUS19916</name>
</gene>
<evidence type="ECO:0000256" key="1">
    <source>
        <dbReference type="SAM" id="MobiDB-lite"/>
    </source>
</evidence>